<name>A0A7D6W0M6_9CLOT</name>
<keyword evidence="1" id="KW-1133">Transmembrane helix</keyword>
<dbReference type="KEGG" id="cint:HZF06_00385"/>
<feature type="transmembrane region" description="Helical" evidence="1">
    <location>
        <begin position="6"/>
        <end position="27"/>
    </location>
</feature>
<evidence type="ECO:0000256" key="1">
    <source>
        <dbReference type="SAM" id="Phobius"/>
    </source>
</evidence>
<dbReference type="InterPro" id="IPR025032">
    <property type="entry name" value="DUF3949"/>
</dbReference>
<organism evidence="2 3">
    <name type="scientific">Clostridium intestinale</name>
    <dbReference type="NCBI Taxonomy" id="36845"/>
    <lineage>
        <taxon>Bacteria</taxon>
        <taxon>Bacillati</taxon>
        <taxon>Bacillota</taxon>
        <taxon>Clostridia</taxon>
        <taxon>Eubacteriales</taxon>
        <taxon>Clostridiaceae</taxon>
        <taxon>Clostridium</taxon>
    </lineage>
</organism>
<reference evidence="2 3" key="1">
    <citation type="submission" date="2020-07" db="EMBL/GenBank/DDBJ databases">
        <title>Electron transfer.</title>
        <authorList>
            <person name="Huang L."/>
            <person name="Liu X."/>
            <person name="Zhou S."/>
        </authorList>
    </citation>
    <scope>NUCLEOTIDE SEQUENCE [LARGE SCALE GENOMIC DNA]</scope>
    <source>
        <strain evidence="2 3">Lx1</strain>
    </source>
</reference>
<dbReference type="AlphaFoldDB" id="A0A7D6W0M6"/>
<sequence length="80" mass="9390">MDFAVYLILAIIVIYTIAMIPLQYNYIVALDKKEKKAGSQQKTYDLMSFEELNLHFNIQSNALNFIPNFIAYLIFKHKNK</sequence>
<accession>A0A7D6W0M6</accession>
<keyword evidence="1" id="KW-0472">Membrane</keyword>
<dbReference type="RefSeq" id="WP_181602017.1">
    <property type="nucleotide sequence ID" value="NZ_CP059378.1"/>
</dbReference>
<protein>
    <submittedName>
        <fullName evidence="2">DUF3949 domain-containing protein</fullName>
    </submittedName>
</protein>
<dbReference type="Pfam" id="PF13133">
    <property type="entry name" value="DUF3949"/>
    <property type="match status" value="1"/>
</dbReference>
<dbReference type="EMBL" id="CP059378">
    <property type="protein sequence ID" value="QLY80091.1"/>
    <property type="molecule type" value="Genomic_DNA"/>
</dbReference>
<dbReference type="Proteomes" id="UP000512286">
    <property type="component" value="Chromosome"/>
</dbReference>
<keyword evidence="1" id="KW-0812">Transmembrane</keyword>
<evidence type="ECO:0000313" key="2">
    <source>
        <dbReference type="EMBL" id="QLY80091.1"/>
    </source>
</evidence>
<gene>
    <name evidence="2" type="ORF">HZF06_00385</name>
</gene>
<proteinExistence type="predicted"/>
<evidence type="ECO:0000313" key="3">
    <source>
        <dbReference type="Proteomes" id="UP000512286"/>
    </source>
</evidence>